<evidence type="ECO:0000313" key="1">
    <source>
        <dbReference type="EMBL" id="KAJ6839184.1"/>
    </source>
</evidence>
<reference evidence="1" key="1">
    <citation type="journal article" date="2023" name="GigaByte">
        <title>Genome assembly of the bearded iris, Iris pallida Lam.</title>
        <authorList>
            <person name="Bruccoleri R.E."/>
            <person name="Oakeley E.J."/>
            <person name="Faust A.M.E."/>
            <person name="Altorfer M."/>
            <person name="Dessus-Babus S."/>
            <person name="Burckhardt D."/>
            <person name="Oertli M."/>
            <person name="Naumann U."/>
            <person name="Petersen F."/>
            <person name="Wong J."/>
        </authorList>
    </citation>
    <scope>NUCLEOTIDE SEQUENCE</scope>
    <source>
        <strain evidence="1">GSM-AAB239-AS_SAM_17_03QT</strain>
    </source>
</reference>
<proteinExistence type="predicted"/>
<accession>A0AAX6HF80</accession>
<evidence type="ECO:0000313" key="2">
    <source>
        <dbReference type="Proteomes" id="UP001140949"/>
    </source>
</evidence>
<gene>
    <name evidence="1" type="ORF">M6B38_315880</name>
</gene>
<organism evidence="1 2">
    <name type="scientific">Iris pallida</name>
    <name type="common">Sweet iris</name>
    <dbReference type="NCBI Taxonomy" id="29817"/>
    <lineage>
        <taxon>Eukaryota</taxon>
        <taxon>Viridiplantae</taxon>
        <taxon>Streptophyta</taxon>
        <taxon>Embryophyta</taxon>
        <taxon>Tracheophyta</taxon>
        <taxon>Spermatophyta</taxon>
        <taxon>Magnoliopsida</taxon>
        <taxon>Liliopsida</taxon>
        <taxon>Asparagales</taxon>
        <taxon>Iridaceae</taxon>
        <taxon>Iridoideae</taxon>
        <taxon>Irideae</taxon>
        <taxon>Iris</taxon>
    </lineage>
</organism>
<dbReference type="Proteomes" id="UP001140949">
    <property type="component" value="Unassembled WGS sequence"/>
</dbReference>
<keyword evidence="2" id="KW-1185">Reference proteome</keyword>
<comment type="caution">
    <text evidence="1">The sequence shown here is derived from an EMBL/GenBank/DDBJ whole genome shotgun (WGS) entry which is preliminary data.</text>
</comment>
<reference evidence="1" key="2">
    <citation type="submission" date="2023-04" db="EMBL/GenBank/DDBJ databases">
        <authorList>
            <person name="Bruccoleri R.E."/>
            <person name="Oakeley E.J."/>
            <person name="Faust A.-M."/>
            <person name="Dessus-Babus S."/>
            <person name="Altorfer M."/>
            <person name="Burckhardt D."/>
            <person name="Oertli M."/>
            <person name="Naumann U."/>
            <person name="Petersen F."/>
            <person name="Wong J."/>
        </authorList>
    </citation>
    <scope>NUCLEOTIDE SEQUENCE</scope>
    <source>
        <strain evidence="1">GSM-AAB239-AS_SAM_17_03QT</strain>
        <tissue evidence="1">Leaf</tissue>
    </source>
</reference>
<dbReference type="AlphaFoldDB" id="A0AAX6HF80"/>
<name>A0AAX6HF80_IRIPA</name>
<protein>
    <submittedName>
        <fullName evidence="1">Uncharacterized protein</fullName>
    </submittedName>
</protein>
<dbReference type="EMBL" id="JANAVB010010198">
    <property type="protein sequence ID" value="KAJ6839184.1"/>
    <property type="molecule type" value="Genomic_DNA"/>
</dbReference>
<sequence length="58" mass="6437">MDEIDGSPARSRQGYDQRASIWIWTTPRRRTVVVWLGRVHALGWPRGHGGGTTTSGSC</sequence>